<accession>A0ABR4HFI0</accession>
<keyword evidence="7" id="KW-1185">Reference proteome</keyword>
<keyword evidence="2" id="KW-0238">DNA-binding</keyword>
<evidence type="ECO:0000313" key="7">
    <source>
        <dbReference type="Proteomes" id="UP001610335"/>
    </source>
</evidence>
<evidence type="ECO:0000256" key="2">
    <source>
        <dbReference type="ARBA" id="ARBA00023125"/>
    </source>
</evidence>
<organism evidence="6 7">
    <name type="scientific">Aspergillus cavernicola</name>
    <dbReference type="NCBI Taxonomy" id="176166"/>
    <lineage>
        <taxon>Eukaryota</taxon>
        <taxon>Fungi</taxon>
        <taxon>Dikarya</taxon>
        <taxon>Ascomycota</taxon>
        <taxon>Pezizomycotina</taxon>
        <taxon>Eurotiomycetes</taxon>
        <taxon>Eurotiomycetidae</taxon>
        <taxon>Eurotiales</taxon>
        <taxon>Aspergillaceae</taxon>
        <taxon>Aspergillus</taxon>
        <taxon>Aspergillus subgen. Nidulantes</taxon>
    </lineage>
</organism>
<name>A0ABR4HFI0_9EURO</name>
<dbReference type="InterPro" id="IPR001138">
    <property type="entry name" value="Zn2Cys6_DnaBD"/>
</dbReference>
<proteinExistence type="predicted"/>
<evidence type="ECO:0000256" key="4">
    <source>
        <dbReference type="ARBA" id="ARBA00023242"/>
    </source>
</evidence>
<evidence type="ECO:0000256" key="1">
    <source>
        <dbReference type="ARBA" id="ARBA00023015"/>
    </source>
</evidence>
<evidence type="ECO:0000259" key="5">
    <source>
        <dbReference type="PROSITE" id="PS50048"/>
    </source>
</evidence>
<dbReference type="SMART" id="SM00066">
    <property type="entry name" value="GAL4"/>
    <property type="match status" value="1"/>
</dbReference>
<dbReference type="EMBL" id="JBFXLS010000129">
    <property type="protein sequence ID" value="KAL2814238.1"/>
    <property type="molecule type" value="Genomic_DNA"/>
</dbReference>
<dbReference type="SUPFAM" id="SSF57701">
    <property type="entry name" value="Zn2/Cys6 DNA-binding domain"/>
    <property type="match status" value="1"/>
</dbReference>
<dbReference type="PANTHER" id="PTHR31668:SF29">
    <property type="entry name" value="ZN(2)-C6 FUNGAL-TYPE DOMAIN-CONTAINING PROTEIN"/>
    <property type="match status" value="1"/>
</dbReference>
<keyword evidence="4" id="KW-0539">Nucleus</keyword>
<dbReference type="CDD" id="cd12148">
    <property type="entry name" value="fungal_TF_MHR"/>
    <property type="match status" value="1"/>
</dbReference>
<dbReference type="InterPro" id="IPR050797">
    <property type="entry name" value="Carb_Metab_Trans_Reg"/>
</dbReference>
<dbReference type="PROSITE" id="PS50048">
    <property type="entry name" value="ZN2_CY6_FUNGAL_2"/>
    <property type="match status" value="1"/>
</dbReference>
<keyword evidence="3" id="KW-0804">Transcription</keyword>
<dbReference type="Proteomes" id="UP001610335">
    <property type="component" value="Unassembled WGS sequence"/>
</dbReference>
<keyword evidence="1" id="KW-0805">Transcription regulation</keyword>
<dbReference type="Gene3D" id="4.10.240.10">
    <property type="entry name" value="Zn(2)-C6 fungal-type DNA-binding domain"/>
    <property type="match status" value="1"/>
</dbReference>
<gene>
    <name evidence="6" type="ORF">BDW59DRAFT_176519</name>
</gene>
<dbReference type="InterPro" id="IPR036864">
    <property type="entry name" value="Zn2-C6_fun-type_DNA-bd_sf"/>
</dbReference>
<evidence type="ECO:0000256" key="3">
    <source>
        <dbReference type="ARBA" id="ARBA00023163"/>
    </source>
</evidence>
<protein>
    <recommendedName>
        <fullName evidence="5">Zn(2)-C6 fungal-type domain-containing protein</fullName>
    </recommendedName>
</protein>
<comment type="caution">
    <text evidence="6">The sequence shown here is derived from an EMBL/GenBank/DDBJ whole genome shotgun (WGS) entry which is preliminary data.</text>
</comment>
<evidence type="ECO:0000313" key="6">
    <source>
        <dbReference type="EMBL" id="KAL2814238.1"/>
    </source>
</evidence>
<reference evidence="6 7" key="1">
    <citation type="submission" date="2024-07" db="EMBL/GenBank/DDBJ databases">
        <title>Section-level genome sequencing and comparative genomics of Aspergillus sections Usti and Cavernicolus.</title>
        <authorList>
            <consortium name="Lawrence Berkeley National Laboratory"/>
            <person name="Nybo J.L."/>
            <person name="Vesth T.C."/>
            <person name="Theobald S."/>
            <person name="Frisvad J.C."/>
            <person name="Larsen T.O."/>
            <person name="Kjaerboelling I."/>
            <person name="Rothschild-Mancinelli K."/>
            <person name="Lyhne E.K."/>
            <person name="Kogle M.E."/>
            <person name="Barry K."/>
            <person name="Clum A."/>
            <person name="Na H."/>
            <person name="Ledsgaard L."/>
            <person name="Lin J."/>
            <person name="Lipzen A."/>
            <person name="Kuo A."/>
            <person name="Riley R."/>
            <person name="Mondo S."/>
            <person name="LaButti K."/>
            <person name="Haridas S."/>
            <person name="Pangalinan J."/>
            <person name="Salamov A.A."/>
            <person name="Simmons B.A."/>
            <person name="Magnuson J.K."/>
            <person name="Chen J."/>
            <person name="Drula E."/>
            <person name="Henrissat B."/>
            <person name="Wiebenga A."/>
            <person name="Lubbers R.J."/>
            <person name="Gomes A.C."/>
            <person name="Makela M.R."/>
            <person name="Stajich J."/>
            <person name="Grigoriev I.V."/>
            <person name="Mortensen U.H."/>
            <person name="De vries R.P."/>
            <person name="Baker S.E."/>
            <person name="Andersen M.R."/>
        </authorList>
    </citation>
    <scope>NUCLEOTIDE SEQUENCE [LARGE SCALE GENOMIC DNA]</scope>
    <source>
        <strain evidence="6 7">CBS 600.67</strain>
    </source>
</reference>
<dbReference type="Pfam" id="PF00172">
    <property type="entry name" value="Zn_clus"/>
    <property type="match status" value="1"/>
</dbReference>
<dbReference type="CDD" id="cd00067">
    <property type="entry name" value="GAL4"/>
    <property type="match status" value="1"/>
</dbReference>
<dbReference type="PROSITE" id="PS00463">
    <property type="entry name" value="ZN2_CY6_FUNGAL_1"/>
    <property type="match status" value="1"/>
</dbReference>
<dbReference type="PANTHER" id="PTHR31668">
    <property type="entry name" value="GLUCOSE TRANSPORT TRANSCRIPTION REGULATOR RGT1-RELATED-RELATED"/>
    <property type="match status" value="1"/>
</dbReference>
<sequence length="374" mass="42947">MSSERVPCDPCRQRRVRCDGLLPCASCQRSQLACRREYARKRRGRKHGSGKVIAALRGHQSHLEQEGCDILSPENLPRVMKRCVDVYLHHLYPIMPLFKPSALTEWLDRPLELNERSMLLALCALVTTFMCGHSESIIGAVEWESVARRFIQMSLSVRSDYNFVEDSSTVTLLGSFFVAVSHVELHQARQSWFYLREAITLAHGLRLHTDEFYRGMEHMDALYCRRIYDILFVTERSFAISRHKPVLLSQPLLLPAHVPDKEHKELSAVDLGFRQLVQVYAQLDVDFLNFWSQEGSVFSGSQQEKRGFDPVLLDSGLISNTHKADILVTQHWLNLVYWRAALQQSLLSTKAEPRLKKSTTSAFPWQISPNVLQN</sequence>
<feature type="domain" description="Zn(2)-C6 fungal-type" evidence="5">
    <location>
        <begin position="7"/>
        <end position="36"/>
    </location>
</feature>